<evidence type="ECO:0000313" key="15">
    <source>
        <dbReference type="Proteomes" id="UP001596143"/>
    </source>
</evidence>
<dbReference type="PRINTS" id="PR01009">
    <property type="entry name" value="FLGMRINGFLIF"/>
</dbReference>
<dbReference type="PIRSF" id="PIRSF004862">
    <property type="entry name" value="FliF"/>
    <property type="match status" value="1"/>
</dbReference>
<dbReference type="InterPro" id="IPR000067">
    <property type="entry name" value="FlgMring_FliF"/>
</dbReference>
<feature type="region of interest" description="Disordered" evidence="10">
    <location>
        <begin position="476"/>
        <end position="509"/>
    </location>
</feature>
<keyword evidence="14" id="KW-0969">Cilium</keyword>
<evidence type="ECO:0000256" key="7">
    <source>
        <dbReference type="ARBA" id="ARBA00023136"/>
    </source>
</evidence>
<dbReference type="Pfam" id="PF08345">
    <property type="entry name" value="YscJ_FliF_C"/>
    <property type="match status" value="1"/>
</dbReference>
<evidence type="ECO:0000256" key="3">
    <source>
        <dbReference type="ARBA" id="ARBA00007971"/>
    </source>
</evidence>
<dbReference type="Gene3D" id="3.30.300.30">
    <property type="match status" value="1"/>
</dbReference>
<accession>A0ABW0U3P4</accession>
<feature type="compositionally biased region" description="Basic and acidic residues" evidence="10">
    <location>
        <begin position="491"/>
        <end position="509"/>
    </location>
</feature>
<organism evidence="14 15">
    <name type="scientific">Aliibacillus thermotolerans</name>
    <dbReference type="NCBI Taxonomy" id="1834418"/>
    <lineage>
        <taxon>Bacteria</taxon>
        <taxon>Bacillati</taxon>
        <taxon>Bacillota</taxon>
        <taxon>Bacilli</taxon>
        <taxon>Bacillales</taxon>
        <taxon>Bacillaceae</taxon>
        <taxon>Aliibacillus</taxon>
    </lineage>
</organism>
<evidence type="ECO:0000256" key="1">
    <source>
        <dbReference type="ARBA" id="ARBA00004117"/>
    </source>
</evidence>
<evidence type="ECO:0000256" key="2">
    <source>
        <dbReference type="ARBA" id="ARBA00004651"/>
    </source>
</evidence>
<evidence type="ECO:0000256" key="6">
    <source>
        <dbReference type="ARBA" id="ARBA00022989"/>
    </source>
</evidence>
<dbReference type="InterPro" id="IPR013556">
    <property type="entry name" value="Flag_M-ring_C"/>
</dbReference>
<evidence type="ECO:0000313" key="14">
    <source>
        <dbReference type="EMBL" id="MFC5628080.1"/>
    </source>
</evidence>
<evidence type="ECO:0000259" key="13">
    <source>
        <dbReference type="Pfam" id="PF08345"/>
    </source>
</evidence>
<comment type="subcellular location">
    <subcellularLocation>
        <location evidence="1 9">Bacterial flagellum basal body</location>
    </subcellularLocation>
    <subcellularLocation>
        <location evidence="2">Cell membrane</location>
        <topology evidence="2">Multi-pass membrane protein</topology>
    </subcellularLocation>
</comment>
<dbReference type="Pfam" id="PF01514">
    <property type="entry name" value="YscJ_FliF"/>
    <property type="match status" value="1"/>
</dbReference>
<keyword evidence="14" id="KW-0966">Cell projection</keyword>
<evidence type="ECO:0000256" key="8">
    <source>
        <dbReference type="ARBA" id="ARBA00023143"/>
    </source>
</evidence>
<dbReference type="InterPro" id="IPR006182">
    <property type="entry name" value="FliF_N_dom"/>
</dbReference>
<dbReference type="Proteomes" id="UP001596143">
    <property type="component" value="Unassembled WGS sequence"/>
</dbReference>
<feature type="domain" description="Flagellar M-ring N-terminal" evidence="12">
    <location>
        <begin position="46"/>
        <end position="218"/>
    </location>
</feature>
<evidence type="ECO:0000259" key="12">
    <source>
        <dbReference type="Pfam" id="PF01514"/>
    </source>
</evidence>
<reference evidence="15" key="1">
    <citation type="journal article" date="2019" name="Int. J. Syst. Evol. Microbiol.">
        <title>The Global Catalogue of Microorganisms (GCM) 10K type strain sequencing project: providing services to taxonomists for standard genome sequencing and annotation.</title>
        <authorList>
            <consortium name="The Broad Institute Genomics Platform"/>
            <consortium name="The Broad Institute Genome Sequencing Center for Infectious Disease"/>
            <person name="Wu L."/>
            <person name="Ma J."/>
        </authorList>
    </citation>
    <scope>NUCLEOTIDE SEQUENCE [LARGE SCALE GENOMIC DNA]</scope>
    <source>
        <strain evidence="15">CGMCC 1.15790</strain>
    </source>
</reference>
<comment type="similarity">
    <text evidence="3 9">Belongs to the FliF family.</text>
</comment>
<keyword evidence="14" id="KW-0282">Flagellum</keyword>
<keyword evidence="5 11" id="KW-0812">Transmembrane</keyword>
<keyword evidence="8 9" id="KW-0975">Bacterial flagellum</keyword>
<feature type="transmembrane region" description="Helical" evidence="11">
    <location>
        <begin position="445"/>
        <end position="466"/>
    </location>
</feature>
<feature type="transmembrane region" description="Helical" evidence="11">
    <location>
        <begin position="25"/>
        <end position="45"/>
    </location>
</feature>
<dbReference type="NCBIfam" id="TIGR00206">
    <property type="entry name" value="fliF"/>
    <property type="match status" value="1"/>
</dbReference>
<dbReference type="InterPro" id="IPR043427">
    <property type="entry name" value="YscJ/FliF"/>
</dbReference>
<dbReference type="PANTHER" id="PTHR30046:SF0">
    <property type="entry name" value="FLAGELLAR M-RING PROTEIN"/>
    <property type="match status" value="1"/>
</dbReference>
<evidence type="ECO:0000256" key="11">
    <source>
        <dbReference type="SAM" id="Phobius"/>
    </source>
</evidence>
<keyword evidence="4" id="KW-1003">Cell membrane</keyword>
<gene>
    <name evidence="14" type="primary">fliF</name>
    <name evidence="14" type="ORF">ACFPTR_04125</name>
</gene>
<keyword evidence="15" id="KW-1185">Reference proteome</keyword>
<dbReference type="PANTHER" id="PTHR30046">
    <property type="entry name" value="FLAGELLAR M-RING PROTEIN"/>
    <property type="match status" value="1"/>
</dbReference>
<evidence type="ECO:0000256" key="4">
    <source>
        <dbReference type="ARBA" id="ARBA00022475"/>
    </source>
</evidence>
<evidence type="ECO:0000256" key="9">
    <source>
        <dbReference type="PIRNR" id="PIRNR004862"/>
    </source>
</evidence>
<sequence length="528" mass="60065">MKEQLLQAKEKATEYWKTRSKKQKWFMLATFILFFLLLLLLVFLMRPNYVPLYTNLSPEETGQIKETLDQRGIPSQLSNDGSAISVPEDQVDALKVELAAEGIPESGAIDYTFIEDQVGFGMTDNEFSVMERAAMQTELENLIQNLDGVESANVMITLPEESTWVSEEAKQATASIVLNTGGRGSIDEEQIRALYHLVSKSVPDLPVDNIVIMNERFEHFYYEDSNNSSSSMSAYEEQRQIQLDVERRLQTQIQQMLGTLMGPDKVLVTVTTDLDFTQENREEALVEPVDEENMEGIEISAERITETFEGEEIEEGGVPGAGEEDVVNYPAGGMDGNGDYERTEERINNEVNRIHREIVESPYKIRDIGIQVMVEPPDPEDPTSLPPGSINDIEQILSTIVATSIDDTYLEDVTEEEISEKIFVSSQPFAGKVVVEEEVSTNIPLWMYILSGVLIVLVIVLAFLLLRRRRQEEEELLVEEDLPTEEEIPDIPEREDSEHETRRKQLERLAREKPEEFSKLLRTWLSED</sequence>
<evidence type="ECO:0000256" key="5">
    <source>
        <dbReference type="ARBA" id="ARBA00022692"/>
    </source>
</evidence>
<dbReference type="RefSeq" id="WP_270898007.1">
    <property type="nucleotide sequence ID" value="NZ_JBHSPF010000018.1"/>
</dbReference>
<comment type="caution">
    <text evidence="14">The sequence shown here is derived from an EMBL/GenBank/DDBJ whole genome shotgun (WGS) entry which is preliminary data.</text>
</comment>
<name>A0ABW0U3P4_9BACI</name>
<keyword evidence="6 11" id="KW-1133">Transmembrane helix</keyword>
<dbReference type="InterPro" id="IPR045851">
    <property type="entry name" value="AMP-bd_C_sf"/>
</dbReference>
<dbReference type="EMBL" id="JBHSPF010000018">
    <property type="protein sequence ID" value="MFC5628080.1"/>
    <property type="molecule type" value="Genomic_DNA"/>
</dbReference>
<feature type="compositionally biased region" description="Acidic residues" evidence="10">
    <location>
        <begin position="476"/>
        <end position="490"/>
    </location>
</feature>
<evidence type="ECO:0000256" key="10">
    <source>
        <dbReference type="SAM" id="MobiDB-lite"/>
    </source>
</evidence>
<protein>
    <recommendedName>
        <fullName evidence="9">Flagellar M-ring protein</fullName>
    </recommendedName>
</protein>
<feature type="domain" description="Flagellar M-ring C-terminal" evidence="13">
    <location>
        <begin position="257"/>
        <end position="399"/>
    </location>
</feature>
<keyword evidence="7 11" id="KW-0472">Membrane</keyword>
<proteinExistence type="inferred from homology"/>
<comment type="function">
    <text evidence="9">The M ring may be actively involved in energy transduction.</text>
</comment>